<dbReference type="NCBIfam" id="TIGR01378">
    <property type="entry name" value="thi_PPkinase"/>
    <property type="match status" value="1"/>
</dbReference>
<organism evidence="7 8">
    <name type="scientific">Orenia marismortui</name>
    <dbReference type="NCBI Taxonomy" id="46469"/>
    <lineage>
        <taxon>Bacteria</taxon>
        <taxon>Bacillati</taxon>
        <taxon>Bacillota</taxon>
        <taxon>Clostridia</taxon>
        <taxon>Halanaerobiales</taxon>
        <taxon>Halobacteroidaceae</taxon>
        <taxon>Orenia</taxon>
    </lineage>
</organism>
<keyword evidence="4" id="KW-0067">ATP-binding</keyword>
<evidence type="ECO:0000256" key="3">
    <source>
        <dbReference type="ARBA" id="ARBA00022777"/>
    </source>
</evidence>
<dbReference type="GO" id="GO:0005524">
    <property type="term" value="F:ATP binding"/>
    <property type="evidence" value="ECO:0007669"/>
    <property type="project" value="UniProtKB-KW"/>
</dbReference>
<keyword evidence="3 7" id="KW-0418">Kinase</keyword>
<evidence type="ECO:0000313" key="8">
    <source>
        <dbReference type="Proteomes" id="UP000295832"/>
    </source>
</evidence>
<dbReference type="GO" id="GO:0016301">
    <property type="term" value="F:kinase activity"/>
    <property type="evidence" value="ECO:0007669"/>
    <property type="project" value="UniProtKB-KW"/>
</dbReference>
<dbReference type="InterPro" id="IPR007373">
    <property type="entry name" value="Thiamin_PyroPKinase_B1-bd"/>
</dbReference>
<feature type="domain" description="Thiamin pyrophosphokinase thiamin-binding" evidence="6">
    <location>
        <begin position="143"/>
        <end position="207"/>
    </location>
</feature>
<gene>
    <name evidence="7" type="ORF">C7959_10728</name>
</gene>
<dbReference type="InterPro" id="IPR006282">
    <property type="entry name" value="Thi_PPkinase"/>
</dbReference>
<keyword evidence="8" id="KW-1185">Reference proteome</keyword>
<dbReference type="RefSeq" id="WP_134115775.1">
    <property type="nucleotide sequence ID" value="NZ_SOEG01000007.1"/>
</dbReference>
<dbReference type="CDD" id="cd07995">
    <property type="entry name" value="TPK"/>
    <property type="match status" value="1"/>
</dbReference>
<comment type="caution">
    <text evidence="7">The sequence shown here is derived from an EMBL/GenBank/DDBJ whole genome shotgun (WGS) entry which is preliminary data.</text>
</comment>
<dbReference type="PANTHER" id="PTHR41299">
    <property type="entry name" value="THIAMINE PYROPHOSPHOKINASE"/>
    <property type="match status" value="1"/>
</dbReference>
<dbReference type="STRING" id="926561.GCA_000379025_01346"/>
<accession>A0A4R8GZN3</accession>
<sequence>MKRVVLFINGELRGEKDFYLNYIRDNDKIICADGGAKHTYKLGLIPDLILGDLDSIPAEVFNYYQKKGVEFAKYPANKDKSDTQLVLEKLIGESYDEIILFAALGGRLDHTLANLYLLEHFNADYFNIKLISQYETVELITDEKQIVNKINKTVSFLPLTKEVKGVYLTGFKYKLVDAVFTRGDTLGLSNIIKSKVAKVQISKGKMLMTINN</sequence>
<evidence type="ECO:0000313" key="7">
    <source>
        <dbReference type="EMBL" id="TDX52321.1"/>
    </source>
</evidence>
<dbReference type="GO" id="GO:0009229">
    <property type="term" value="P:thiamine diphosphate biosynthetic process"/>
    <property type="evidence" value="ECO:0007669"/>
    <property type="project" value="InterPro"/>
</dbReference>
<protein>
    <recommendedName>
        <fullName evidence="5">Thiamine diphosphokinase</fullName>
        <ecNumber evidence="5">2.7.6.2</ecNumber>
    </recommendedName>
</protein>
<dbReference type="GO" id="GO:0004788">
    <property type="term" value="F:thiamine diphosphokinase activity"/>
    <property type="evidence" value="ECO:0007669"/>
    <property type="project" value="UniProtKB-UniRule"/>
</dbReference>
<proteinExistence type="predicted"/>
<dbReference type="Proteomes" id="UP000295832">
    <property type="component" value="Unassembled WGS sequence"/>
</dbReference>
<dbReference type="EMBL" id="SOEG01000007">
    <property type="protein sequence ID" value="TDX52321.1"/>
    <property type="molecule type" value="Genomic_DNA"/>
</dbReference>
<dbReference type="SMART" id="SM00983">
    <property type="entry name" value="TPK_B1_binding"/>
    <property type="match status" value="1"/>
</dbReference>
<evidence type="ECO:0000256" key="2">
    <source>
        <dbReference type="ARBA" id="ARBA00022741"/>
    </source>
</evidence>
<dbReference type="InterPro" id="IPR036759">
    <property type="entry name" value="TPK_catalytic_sf"/>
</dbReference>
<dbReference type="GO" id="GO:0006772">
    <property type="term" value="P:thiamine metabolic process"/>
    <property type="evidence" value="ECO:0007669"/>
    <property type="project" value="UniProtKB-UniRule"/>
</dbReference>
<dbReference type="Gene3D" id="3.40.50.10240">
    <property type="entry name" value="Thiamin pyrophosphokinase, catalytic domain"/>
    <property type="match status" value="1"/>
</dbReference>
<dbReference type="PANTHER" id="PTHR41299:SF1">
    <property type="entry name" value="THIAMINE PYROPHOSPHOKINASE"/>
    <property type="match status" value="1"/>
</dbReference>
<dbReference type="InterPro" id="IPR036371">
    <property type="entry name" value="TPK_B1-bd_sf"/>
</dbReference>
<evidence type="ECO:0000256" key="5">
    <source>
        <dbReference type="NCBIfam" id="TIGR01378"/>
    </source>
</evidence>
<dbReference type="AlphaFoldDB" id="A0A4R8GZN3"/>
<keyword evidence="2" id="KW-0547">Nucleotide-binding</keyword>
<name>A0A4R8GZN3_9FIRM</name>
<keyword evidence="1" id="KW-0808">Transferase</keyword>
<evidence type="ECO:0000256" key="1">
    <source>
        <dbReference type="ARBA" id="ARBA00022679"/>
    </source>
</evidence>
<dbReference type="EC" id="2.7.6.2" evidence="5"/>
<dbReference type="GO" id="GO:0030975">
    <property type="term" value="F:thiamine binding"/>
    <property type="evidence" value="ECO:0007669"/>
    <property type="project" value="InterPro"/>
</dbReference>
<dbReference type="SUPFAM" id="SSF63862">
    <property type="entry name" value="Thiamin pyrophosphokinase, substrate-binding domain"/>
    <property type="match status" value="1"/>
</dbReference>
<evidence type="ECO:0000259" key="6">
    <source>
        <dbReference type="SMART" id="SM00983"/>
    </source>
</evidence>
<reference evidence="7 8" key="1">
    <citation type="submission" date="2019-03" db="EMBL/GenBank/DDBJ databases">
        <title>Subsurface microbial communities from deep shales in Ohio and West Virginia, USA.</title>
        <authorList>
            <person name="Wrighton K."/>
        </authorList>
    </citation>
    <scope>NUCLEOTIDE SEQUENCE [LARGE SCALE GENOMIC DNA]</scope>
    <source>
        <strain evidence="7 8">MSL 6dP</strain>
    </source>
</reference>
<evidence type="ECO:0000256" key="4">
    <source>
        <dbReference type="ARBA" id="ARBA00022840"/>
    </source>
</evidence>
<dbReference type="InterPro" id="IPR053149">
    <property type="entry name" value="TPK"/>
</dbReference>
<dbReference type="Pfam" id="PF04263">
    <property type="entry name" value="TPK_catalytic"/>
    <property type="match status" value="1"/>
</dbReference>
<dbReference type="Pfam" id="PF04265">
    <property type="entry name" value="TPK_B1_binding"/>
    <property type="match status" value="1"/>
</dbReference>
<dbReference type="InterPro" id="IPR007371">
    <property type="entry name" value="TPK_catalytic"/>
</dbReference>
<dbReference type="SUPFAM" id="SSF63999">
    <property type="entry name" value="Thiamin pyrophosphokinase, catalytic domain"/>
    <property type="match status" value="1"/>
</dbReference>